<organism evidence="2 3">
    <name type="scientific">Paspalum notatum var. saurae</name>
    <dbReference type="NCBI Taxonomy" id="547442"/>
    <lineage>
        <taxon>Eukaryota</taxon>
        <taxon>Viridiplantae</taxon>
        <taxon>Streptophyta</taxon>
        <taxon>Embryophyta</taxon>
        <taxon>Tracheophyta</taxon>
        <taxon>Spermatophyta</taxon>
        <taxon>Magnoliopsida</taxon>
        <taxon>Liliopsida</taxon>
        <taxon>Poales</taxon>
        <taxon>Poaceae</taxon>
        <taxon>PACMAD clade</taxon>
        <taxon>Panicoideae</taxon>
        <taxon>Andropogonodae</taxon>
        <taxon>Paspaleae</taxon>
        <taxon>Paspalinae</taxon>
        <taxon>Paspalum</taxon>
    </lineage>
</organism>
<sequence length="102" mass="11599">MKSSSPKDHKGFIQPSSSPWGCPALFVEKKDQGGKKLCVDYWPLNAVTVKNKYPIPHIDILVRKIAGAKVFSKIDLLFGYYLKKIRKEDIPKTAFSTMIWTI</sequence>
<evidence type="ECO:0000256" key="1">
    <source>
        <dbReference type="SAM" id="MobiDB-lite"/>
    </source>
</evidence>
<evidence type="ECO:0000313" key="3">
    <source>
        <dbReference type="Proteomes" id="UP001341281"/>
    </source>
</evidence>
<proteinExistence type="predicted"/>
<dbReference type="InterPro" id="IPR043128">
    <property type="entry name" value="Rev_trsase/Diguanyl_cyclase"/>
</dbReference>
<dbReference type="SUPFAM" id="SSF56672">
    <property type="entry name" value="DNA/RNA polymerases"/>
    <property type="match status" value="1"/>
</dbReference>
<gene>
    <name evidence="2" type="ORF">U9M48_021705</name>
</gene>
<dbReference type="Proteomes" id="UP001341281">
    <property type="component" value="Chromosome 05"/>
</dbReference>
<evidence type="ECO:0008006" key="4">
    <source>
        <dbReference type="Google" id="ProtNLM"/>
    </source>
</evidence>
<dbReference type="PANTHER" id="PTHR24559">
    <property type="entry name" value="TRANSPOSON TY3-I GAG-POL POLYPROTEIN"/>
    <property type="match status" value="1"/>
</dbReference>
<reference evidence="2 3" key="1">
    <citation type="submission" date="2024-02" db="EMBL/GenBank/DDBJ databases">
        <title>High-quality chromosome-scale genome assembly of Pensacola bahiagrass (Paspalum notatum Flugge var. saurae).</title>
        <authorList>
            <person name="Vega J.M."/>
            <person name="Podio M."/>
            <person name="Orjuela J."/>
            <person name="Siena L.A."/>
            <person name="Pessino S.C."/>
            <person name="Combes M.C."/>
            <person name="Mariac C."/>
            <person name="Albertini E."/>
            <person name="Pupilli F."/>
            <person name="Ortiz J.P.A."/>
            <person name="Leblanc O."/>
        </authorList>
    </citation>
    <scope>NUCLEOTIDE SEQUENCE [LARGE SCALE GENOMIC DNA]</scope>
    <source>
        <strain evidence="2">R1</strain>
        <tissue evidence="2">Leaf</tissue>
    </source>
</reference>
<keyword evidence="3" id="KW-1185">Reference proteome</keyword>
<feature type="compositionally biased region" description="Basic and acidic residues" evidence="1">
    <location>
        <begin position="1"/>
        <end position="11"/>
    </location>
</feature>
<dbReference type="PANTHER" id="PTHR24559:SF444">
    <property type="entry name" value="REVERSE TRANSCRIPTASE DOMAIN-CONTAINING PROTEIN"/>
    <property type="match status" value="1"/>
</dbReference>
<dbReference type="EMBL" id="CP144749">
    <property type="protein sequence ID" value="WVZ73395.1"/>
    <property type="molecule type" value="Genomic_DNA"/>
</dbReference>
<feature type="region of interest" description="Disordered" evidence="1">
    <location>
        <begin position="1"/>
        <end position="20"/>
    </location>
</feature>
<dbReference type="AlphaFoldDB" id="A0AAQ3THA3"/>
<dbReference type="CDD" id="cd01647">
    <property type="entry name" value="RT_LTR"/>
    <property type="match status" value="1"/>
</dbReference>
<evidence type="ECO:0000313" key="2">
    <source>
        <dbReference type="EMBL" id="WVZ73395.1"/>
    </source>
</evidence>
<accession>A0AAQ3THA3</accession>
<name>A0AAQ3THA3_PASNO</name>
<dbReference type="Gene3D" id="3.30.70.270">
    <property type="match status" value="1"/>
</dbReference>
<dbReference type="Gene3D" id="3.10.10.10">
    <property type="entry name" value="HIV Type 1 Reverse Transcriptase, subunit A, domain 1"/>
    <property type="match status" value="1"/>
</dbReference>
<dbReference type="InterPro" id="IPR053134">
    <property type="entry name" value="RNA-dir_DNA_polymerase"/>
</dbReference>
<protein>
    <recommendedName>
        <fullName evidence="4">Reverse transcriptase domain-containing protein</fullName>
    </recommendedName>
</protein>
<dbReference type="InterPro" id="IPR043502">
    <property type="entry name" value="DNA/RNA_pol_sf"/>
</dbReference>